<dbReference type="InterPro" id="IPR016181">
    <property type="entry name" value="Acyl_CoA_acyltransferase"/>
</dbReference>
<dbReference type="Gene3D" id="3.40.630.30">
    <property type="match status" value="1"/>
</dbReference>
<dbReference type="Proteomes" id="UP001549104">
    <property type="component" value="Unassembled WGS sequence"/>
</dbReference>
<organism evidence="1 2">
    <name type="scientific">Sporosarcina psychrophila</name>
    <name type="common">Bacillus psychrophilus</name>
    <dbReference type="NCBI Taxonomy" id="1476"/>
    <lineage>
        <taxon>Bacteria</taxon>
        <taxon>Bacillati</taxon>
        <taxon>Bacillota</taxon>
        <taxon>Bacilli</taxon>
        <taxon>Bacillales</taxon>
        <taxon>Caryophanaceae</taxon>
        <taxon>Sporosarcina</taxon>
    </lineage>
</organism>
<keyword evidence="2" id="KW-1185">Reference proteome</keyword>
<sequence length="227" mass="25989">MDILYSGLLKDNHPFYIRRLHLKDLHEIIHVQNEVVYVLDNPSSLSSLSQKEYEYILADGGKMVGVFADERLVAFRALLVPGADEEHLGSDVGLDSAEFESVIYQEISTVSPRYRGYRLQKIMADVLMEQLKVADYKYVCATVAPFNIASLKDKFSQQMEIAALKKKYDGVLRYVFVKHLHTEGDEWEVEQFIPMQDTKAQQKLLEEGWRGTGISGSTDGWLVRYCK</sequence>
<protein>
    <recommendedName>
        <fullName evidence="3">Benzoate transporter</fullName>
    </recommendedName>
</protein>
<dbReference type="RefSeq" id="WP_354313434.1">
    <property type="nucleotide sequence ID" value="NZ_JBEPME010000003.1"/>
</dbReference>
<evidence type="ECO:0000313" key="2">
    <source>
        <dbReference type="Proteomes" id="UP001549104"/>
    </source>
</evidence>
<evidence type="ECO:0008006" key="3">
    <source>
        <dbReference type="Google" id="ProtNLM"/>
    </source>
</evidence>
<accession>A0ABV2K982</accession>
<gene>
    <name evidence="1" type="ORF">ABIC55_002707</name>
</gene>
<evidence type="ECO:0000313" key="1">
    <source>
        <dbReference type="EMBL" id="MET3657620.1"/>
    </source>
</evidence>
<dbReference type="EMBL" id="JBEPME010000003">
    <property type="protein sequence ID" value="MET3657620.1"/>
    <property type="molecule type" value="Genomic_DNA"/>
</dbReference>
<dbReference type="SUPFAM" id="SSF55729">
    <property type="entry name" value="Acyl-CoA N-acyltransferases (Nat)"/>
    <property type="match status" value="1"/>
</dbReference>
<name>A0ABV2K982_SPOPS</name>
<reference evidence="1 2" key="1">
    <citation type="submission" date="2024-06" db="EMBL/GenBank/DDBJ databases">
        <title>Sorghum-associated microbial communities from plants grown in Nebraska, USA.</title>
        <authorList>
            <person name="Schachtman D."/>
        </authorList>
    </citation>
    <scope>NUCLEOTIDE SEQUENCE [LARGE SCALE GENOMIC DNA]</scope>
    <source>
        <strain evidence="1 2">1288</strain>
    </source>
</reference>
<comment type="caution">
    <text evidence="1">The sequence shown here is derived from an EMBL/GenBank/DDBJ whole genome shotgun (WGS) entry which is preliminary data.</text>
</comment>
<proteinExistence type="predicted"/>